<organism evidence="1 2">
    <name type="scientific">Tsuneonella deserti</name>
    <dbReference type="NCBI Taxonomy" id="2035528"/>
    <lineage>
        <taxon>Bacteria</taxon>
        <taxon>Pseudomonadati</taxon>
        <taxon>Pseudomonadota</taxon>
        <taxon>Alphaproteobacteria</taxon>
        <taxon>Sphingomonadales</taxon>
        <taxon>Erythrobacteraceae</taxon>
        <taxon>Tsuneonella</taxon>
    </lineage>
</organism>
<gene>
    <name evidence="1" type="ORF">GCM10011515_15080</name>
</gene>
<sequence length="150" mass="17434">MQQFYRRAVKNVVRHGDTDIFPFPIENHVFHDEVDKVVAILQEVDGDIPRALAERPPINVGALAPVGYTGFRWAMQIDPIWNALYLSWVLSIADQIEQVRLPVSQQRVFSYRYEWSDESESCFSREVTWRKFIEKAIEKAEASAFVVSCR</sequence>
<dbReference type="EMBL" id="BMKL01000001">
    <property type="protein sequence ID" value="GGD96121.1"/>
    <property type="molecule type" value="Genomic_DNA"/>
</dbReference>
<dbReference type="RefSeq" id="WP_188644582.1">
    <property type="nucleotide sequence ID" value="NZ_BMKL01000001.1"/>
</dbReference>
<proteinExistence type="predicted"/>
<evidence type="ECO:0000313" key="2">
    <source>
        <dbReference type="Proteomes" id="UP000619041"/>
    </source>
</evidence>
<keyword evidence="2" id="KW-1185">Reference proteome</keyword>
<evidence type="ECO:0000313" key="1">
    <source>
        <dbReference type="EMBL" id="GGD96121.1"/>
    </source>
</evidence>
<reference evidence="2" key="1">
    <citation type="journal article" date="2019" name="Int. J. Syst. Evol. Microbiol.">
        <title>The Global Catalogue of Microorganisms (GCM) 10K type strain sequencing project: providing services to taxonomists for standard genome sequencing and annotation.</title>
        <authorList>
            <consortium name="The Broad Institute Genomics Platform"/>
            <consortium name="The Broad Institute Genome Sequencing Center for Infectious Disease"/>
            <person name="Wu L."/>
            <person name="Ma J."/>
        </authorList>
    </citation>
    <scope>NUCLEOTIDE SEQUENCE [LARGE SCALE GENOMIC DNA]</scope>
    <source>
        <strain evidence="2">CGMCC 1.15959</strain>
    </source>
</reference>
<name>A0ABQ1S766_9SPHN</name>
<accession>A0ABQ1S766</accession>
<evidence type="ECO:0008006" key="3">
    <source>
        <dbReference type="Google" id="ProtNLM"/>
    </source>
</evidence>
<comment type="caution">
    <text evidence="1">The sequence shown here is derived from an EMBL/GenBank/DDBJ whole genome shotgun (WGS) entry which is preliminary data.</text>
</comment>
<protein>
    <recommendedName>
        <fullName evidence="3">Phage protein</fullName>
    </recommendedName>
</protein>
<dbReference type="Proteomes" id="UP000619041">
    <property type="component" value="Unassembled WGS sequence"/>
</dbReference>